<keyword evidence="4" id="KW-1185">Reference proteome</keyword>
<feature type="compositionally biased region" description="Low complexity" evidence="1">
    <location>
        <begin position="151"/>
        <end position="163"/>
    </location>
</feature>
<evidence type="ECO:0000313" key="3">
    <source>
        <dbReference type="EMBL" id="OAP53811.1"/>
    </source>
</evidence>
<name>A0A178Z2S4_9EURO</name>
<organism evidence="3 4">
    <name type="scientific">Fonsecaea erecta</name>
    <dbReference type="NCBI Taxonomy" id="1367422"/>
    <lineage>
        <taxon>Eukaryota</taxon>
        <taxon>Fungi</taxon>
        <taxon>Dikarya</taxon>
        <taxon>Ascomycota</taxon>
        <taxon>Pezizomycotina</taxon>
        <taxon>Eurotiomycetes</taxon>
        <taxon>Chaetothyriomycetidae</taxon>
        <taxon>Chaetothyriales</taxon>
        <taxon>Herpotrichiellaceae</taxon>
        <taxon>Fonsecaea</taxon>
    </lineage>
</organism>
<dbReference type="RefSeq" id="XP_018687178.1">
    <property type="nucleotide sequence ID" value="XM_018843501.1"/>
</dbReference>
<evidence type="ECO:0000256" key="1">
    <source>
        <dbReference type="SAM" id="MobiDB-lite"/>
    </source>
</evidence>
<dbReference type="GeneID" id="30016164"/>
<keyword evidence="2" id="KW-0812">Transmembrane</keyword>
<proteinExistence type="predicted"/>
<dbReference type="AlphaFoldDB" id="A0A178Z2S4"/>
<dbReference type="Proteomes" id="UP000078343">
    <property type="component" value="Unassembled WGS sequence"/>
</dbReference>
<comment type="caution">
    <text evidence="3">The sequence shown here is derived from an EMBL/GenBank/DDBJ whole genome shotgun (WGS) entry which is preliminary data.</text>
</comment>
<keyword evidence="2" id="KW-1133">Transmembrane helix</keyword>
<evidence type="ECO:0000256" key="2">
    <source>
        <dbReference type="SAM" id="Phobius"/>
    </source>
</evidence>
<protein>
    <submittedName>
        <fullName evidence="3">Uncharacterized protein</fullName>
    </submittedName>
</protein>
<feature type="compositionally biased region" description="Basic and acidic residues" evidence="1">
    <location>
        <begin position="111"/>
        <end position="139"/>
    </location>
</feature>
<sequence>MADARYTMRRLIDGMDMQHNTNTDGRDPEPASELDVDEMMNLYYEGLSEKVAASAARITWWRVYTLALAWLCENLIVTVIHMLIYNARGSDLHPTTKTLYSPTSTNPKKTTRLERQRLDPEQARVHEQSQGHELARQPEPEEGNEPDHGPTTNTTTAGMTNNNVSKKVGSKGVIIEGSNIGSKASEPDGTSEKLEQIDKACNNVLPTVIMSNTLRPGADPENKYSSSRETVGLGKLKTEKKTGKGKLYSDVIIKGPNWVLNLWTLRNVVMEAVPANNKYKLGIKIHNVFHIRKLLYHSPPLSSATGFEVDDDIFNEAESL</sequence>
<dbReference type="OrthoDB" id="5245302at2759"/>
<reference evidence="3 4" key="1">
    <citation type="submission" date="2016-04" db="EMBL/GenBank/DDBJ databases">
        <title>Draft genome of Fonsecaea erecta CBS 125763.</title>
        <authorList>
            <person name="Weiss V.A."/>
            <person name="Vicente V.A."/>
            <person name="Raittz R.T."/>
            <person name="Moreno L.F."/>
            <person name="De Souza E.M."/>
            <person name="Pedrosa F.O."/>
            <person name="Steffens M.B."/>
            <person name="Faoro H."/>
            <person name="Tadra-Sfeir M.Z."/>
            <person name="Najafzadeh M.J."/>
            <person name="Felipe M.S."/>
            <person name="Teixeira M."/>
            <person name="Sun J."/>
            <person name="Xi L."/>
            <person name="Gomes R."/>
            <person name="De Azevedo C.M."/>
            <person name="Salgado C.G."/>
            <person name="Da Silva M.B."/>
            <person name="Nascimento M.F."/>
            <person name="Queiroz-Telles F."/>
            <person name="Attili D.S."/>
            <person name="Gorbushina A."/>
        </authorList>
    </citation>
    <scope>NUCLEOTIDE SEQUENCE [LARGE SCALE GENOMIC DNA]</scope>
    <source>
        <strain evidence="3 4">CBS 125763</strain>
    </source>
</reference>
<accession>A0A178Z2S4</accession>
<feature type="transmembrane region" description="Helical" evidence="2">
    <location>
        <begin position="63"/>
        <end position="85"/>
    </location>
</feature>
<feature type="region of interest" description="Disordered" evidence="1">
    <location>
        <begin position="93"/>
        <end position="169"/>
    </location>
</feature>
<gene>
    <name evidence="3" type="ORF">AYL99_11997</name>
</gene>
<feature type="compositionally biased region" description="Polar residues" evidence="1">
    <location>
        <begin position="93"/>
        <end position="108"/>
    </location>
</feature>
<keyword evidence="2" id="KW-0472">Membrane</keyword>
<evidence type="ECO:0000313" key="4">
    <source>
        <dbReference type="Proteomes" id="UP000078343"/>
    </source>
</evidence>
<dbReference type="EMBL" id="LVYI01000021">
    <property type="protein sequence ID" value="OAP53811.1"/>
    <property type="molecule type" value="Genomic_DNA"/>
</dbReference>